<comment type="subcellular location">
    <subcellularLocation>
        <location evidence="1">Virion membrane</location>
        <topology evidence="1">Single-pass type I membrane protein</topology>
    </subcellularLocation>
</comment>
<keyword evidence="8" id="KW-0946">Virion</keyword>
<dbReference type="Gene3D" id="1.20.58.1340">
    <property type="match status" value="1"/>
</dbReference>
<evidence type="ECO:0000256" key="1">
    <source>
        <dbReference type="ARBA" id="ARBA00004563"/>
    </source>
</evidence>
<dbReference type="InterPro" id="IPR035305">
    <property type="entry name" value="Herpes_glycoH_C"/>
</dbReference>
<evidence type="ECO:0000256" key="16">
    <source>
        <dbReference type="ARBA" id="ARBA00023296"/>
    </source>
</evidence>
<keyword evidence="5" id="KW-1162">Viral penetration into host cytoplasm</keyword>
<proteinExistence type="inferred from homology"/>
<dbReference type="HAMAP" id="MF_04033">
    <property type="entry name" value="HSV_GH"/>
    <property type="match status" value="1"/>
</dbReference>
<evidence type="ECO:0000256" key="7">
    <source>
        <dbReference type="ARBA" id="ARBA00022729"/>
    </source>
</evidence>
<dbReference type="Pfam" id="PF02489">
    <property type="entry name" value="Herpes_glycop_H"/>
    <property type="match status" value="1"/>
</dbReference>
<keyword evidence="12 17" id="KW-1133">Transmembrane helix</keyword>
<keyword evidence="2" id="KW-1168">Fusion of virus membrane with host membrane</keyword>
<evidence type="ECO:0000256" key="17">
    <source>
        <dbReference type="SAM" id="Phobius"/>
    </source>
</evidence>
<evidence type="ECO:0000256" key="15">
    <source>
        <dbReference type="ARBA" id="ARBA00023180"/>
    </source>
</evidence>
<evidence type="ECO:0000256" key="2">
    <source>
        <dbReference type="ARBA" id="ARBA00022506"/>
    </source>
</evidence>
<keyword evidence="16" id="KW-1160">Virus entry into host cell</keyword>
<dbReference type="Gene3D" id="3.90.380.20">
    <property type="entry name" value="Herpesvirus glycoprotein H, domain D-II"/>
    <property type="match status" value="1"/>
</dbReference>
<dbReference type="OrthoDB" id="6582at10239"/>
<protein>
    <submittedName>
        <fullName evidence="19">Glycoprotein H</fullName>
    </submittedName>
</protein>
<reference evidence="19" key="1">
    <citation type="journal article" date="2018" name="Virology">
        <title>Isolation, characterization and prevalence of a novel Gammaherpesvirus in Eptesicus fuscus, the North American big brown bat.</title>
        <authorList>
            <person name="Subudhi S."/>
            <person name="Rapin N."/>
            <person name="Dorville N."/>
            <person name="Hill J.E."/>
            <person name="Town J."/>
            <person name="Willis C.K."/>
            <person name="Bollinger T.K."/>
            <person name="Misra V."/>
        </authorList>
    </citation>
    <scope>NUCLEOTIDE SEQUENCE</scope>
</reference>
<keyword evidence="20" id="KW-1185">Reference proteome</keyword>
<feature type="transmembrane region" description="Helical" evidence="17">
    <location>
        <begin position="759"/>
        <end position="780"/>
    </location>
</feature>
<keyword evidence="13" id="KW-1039">Host endosome</keyword>
<keyword evidence="10" id="KW-0261">Viral envelope protein</keyword>
<dbReference type="InterPro" id="IPR038172">
    <property type="entry name" value="Herpes_glycoH_C_sf"/>
</dbReference>
<evidence type="ECO:0000256" key="4">
    <source>
        <dbReference type="ARBA" id="ARBA00022521"/>
    </source>
</evidence>
<keyword evidence="14 17" id="KW-0472">Membrane</keyword>
<evidence type="ECO:0000256" key="10">
    <source>
        <dbReference type="ARBA" id="ARBA00022879"/>
    </source>
</evidence>
<dbReference type="GO" id="GO:0055036">
    <property type="term" value="C:virion membrane"/>
    <property type="evidence" value="ECO:0007669"/>
    <property type="project" value="UniProtKB-SubCell"/>
</dbReference>
<evidence type="ECO:0000256" key="3">
    <source>
        <dbReference type="ARBA" id="ARBA00022511"/>
    </source>
</evidence>
<dbReference type="InterPro" id="IPR003493">
    <property type="entry name" value="Herpes_gH"/>
</dbReference>
<keyword evidence="9" id="KW-1043">Host membrane</keyword>
<dbReference type="Pfam" id="PF17488">
    <property type="entry name" value="Herpes_glycoH_C"/>
    <property type="match status" value="1"/>
</dbReference>
<accession>A0A2D0ZXA9</accession>
<keyword evidence="11" id="KW-0730">Sialic acid</keyword>
<evidence type="ECO:0000256" key="8">
    <source>
        <dbReference type="ARBA" id="ARBA00022844"/>
    </source>
</evidence>
<keyword evidence="3" id="KW-1032">Host cell membrane</keyword>
<dbReference type="GO" id="GO:0019031">
    <property type="term" value="C:viral envelope"/>
    <property type="evidence" value="ECO:0007669"/>
    <property type="project" value="UniProtKB-KW"/>
</dbReference>
<evidence type="ECO:0000256" key="12">
    <source>
        <dbReference type="ARBA" id="ARBA00022989"/>
    </source>
</evidence>
<keyword evidence="15" id="KW-0325">Glycoprotein</keyword>
<evidence type="ECO:0000256" key="13">
    <source>
        <dbReference type="ARBA" id="ARBA00023046"/>
    </source>
</evidence>
<dbReference type="Gene3D" id="2.60.40.3190">
    <property type="entry name" value="Herpesvirus glycoprotein H, C-terminal domain"/>
    <property type="match status" value="1"/>
</dbReference>
<evidence type="ECO:0000256" key="11">
    <source>
        <dbReference type="ARBA" id="ARBA00022981"/>
    </source>
</evidence>
<keyword evidence="6 17" id="KW-0812">Transmembrane</keyword>
<dbReference type="GO" id="GO:0046718">
    <property type="term" value="P:symbiont entry into host cell"/>
    <property type="evidence" value="ECO:0007669"/>
    <property type="project" value="UniProtKB-KW"/>
</dbReference>
<evidence type="ECO:0000256" key="6">
    <source>
        <dbReference type="ARBA" id="ARBA00022692"/>
    </source>
</evidence>
<sequence>MGSRSAPGLCGAPPLTPSVPLVSTTRTPSFPPTLPLLLLLFLLSHAAALPPSPRPPGTSGGDVLIVEIGAAGGPRYILDWGRVVSFSSKRNISLWWNQSYVDYPLEEVLDRQRYVYRIRGETVSSSGRPRRECSVAPHGRVLSLSVSPGASGAPLVGVPGYLGRVGVSSKAVASDFFTYRDFDDYEDALRGFIYSDIEPGLTRAFDLLTIADSYTFHGAVTPTHAHMVLTCRDASRRYGPVALFFGYSNALPVSPGFFLPDDVLLAKDSDFALWLVASNDPVENAHLVPGSGASVVGALNATAARDLFAVLANSSVEALMEGLERQLVSMEVGGNCLRDISPLDYFLLFFKLVAAEFRLVAIPTWAGSVVDLGCISERLVHLRHLQRLASGCFNTYRADPIVTPSLARAAAAQAAAASLSSVSSLSESDRRDLITLYALAVDEPSMEDRVIKGLAAFMDALYTSFTYGFDLHPWARRALFGVYGILHSGGARFIRADVDNEDLRSAYVLATSMCTSSEISTLVSRFSGGHALEVRDIFSPCFMSLRFDFTRDKLVSQSMQSVQLSSVQTRRGASGLLEFMRATHIATSLNVLPVSRCLDHSGPIFLAVPLKDLTYIVSSVPVQNALVYRVYQTFLRSTIVISAVRPDCTPFSPTDGVGDENNLTLPFPRAGPRRIPVVYNFSHPRTSCTLCHSALLSYDELDGLLSMMYITNRHVQNNMFTDLSPFFDNNNLHTHYLLLMSNGTVIELRGLYRRHVADGLLYTIFFISLAVALFIAYKLIVKCF</sequence>
<evidence type="ECO:0000256" key="5">
    <source>
        <dbReference type="ARBA" id="ARBA00022595"/>
    </source>
</evidence>
<dbReference type="GO" id="GO:0019064">
    <property type="term" value="P:fusion of virus membrane with host plasma membrane"/>
    <property type="evidence" value="ECO:0007669"/>
    <property type="project" value="UniProtKB-KW"/>
</dbReference>
<evidence type="ECO:0000313" key="19">
    <source>
        <dbReference type="EMBL" id="ATA58251.1"/>
    </source>
</evidence>
<name>A0A2D0ZXA9_9GAMA</name>
<evidence type="ECO:0000313" key="20">
    <source>
        <dbReference type="Proteomes" id="UP000290797"/>
    </source>
</evidence>
<evidence type="ECO:0000259" key="18">
    <source>
        <dbReference type="Pfam" id="PF17488"/>
    </source>
</evidence>
<evidence type="ECO:0000256" key="9">
    <source>
        <dbReference type="ARBA" id="ARBA00022870"/>
    </source>
</evidence>
<feature type="domain" description="Herpesvirus glycoprotein H C-terminal" evidence="18">
    <location>
        <begin position="595"/>
        <end position="750"/>
    </location>
</feature>
<dbReference type="EMBL" id="MF385016">
    <property type="protein sequence ID" value="ATA58251.1"/>
    <property type="molecule type" value="Genomic_DNA"/>
</dbReference>
<dbReference type="Proteomes" id="UP000290797">
    <property type="component" value="Segment"/>
</dbReference>
<evidence type="ECO:0000256" key="14">
    <source>
        <dbReference type="ARBA" id="ARBA00023136"/>
    </source>
</evidence>
<organism evidence="19">
    <name type="scientific">vespertilionid gammaherpesvirus 3</name>
    <dbReference type="NCBI Taxonomy" id="2846598"/>
    <lineage>
        <taxon>Viruses</taxon>
        <taxon>Duplodnaviria</taxon>
        <taxon>Heunggongvirae</taxon>
        <taxon>Peploviricota</taxon>
        <taxon>Herviviricetes</taxon>
        <taxon>Herpesvirales</taxon>
        <taxon>Orthoherpesviridae</taxon>
        <taxon>Gammaherpesvirinae</taxon>
        <taxon>Patagivirus</taxon>
        <taxon>Patagivirus vespertilionidgamma3</taxon>
    </lineage>
</organism>
<keyword evidence="7" id="KW-0732">Signal</keyword>
<keyword evidence="4" id="KW-1169">Fusion of virus membrane with host cell membrane</keyword>